<protein>
    <recommendedName>
        <fullName evidence="4">DUF4283 domain-containing protein</fullName>
    </recommendedName>
</protein>
<dbReference type="Gramene" id="mRNA:HanXRQr2_Chr13g0573471">
    <property type="protein sequence ID" value="CDS:HanXRQr2_Chr13g0573471.1"/>
    <property type="gene ID" value="HanXRQr2_Chr13g0573471"/>
</dbReference>
<keyword evidence="3" id="KW-1185">Reference proteome</keyword>
<evidence type="ECO:0008006" key="4">
    <source>
        <dbReference type="Google" id="ProtNLM"/>
    </source>
</evidence>
<dbReference type="Proteomes" id="UP000215914">
    <property type="component" value="Unassembled WGS sequence"/>
</dbReference>
<evidence type="ECO:0000256" key="1">
    <source>
        <dbReference type="SAM" id="MobiDB-lite"/>
    </source>
</evidence>
<sequence>MKGLKLGNYKVRPNIARFANEHLMEEQTVNQDVRRKPVENRGKEGPNFDAQFNIGESAQPAMSSSSQPTWDALFNQRDREQKQEVGVVVPSEIKVLDHFYGKALAGRTVHFQTIHSLKDILIDGEVGGLVVHYIEGLYVLLAFDEGAATKKMLLNANSWITWFMMLDIWVGQSLPYERIAWIKVHGVPLHLTASSFFNLIGERFGKVVHESQIHWNDGDLSVDCIVITTRDGKEVKYEVKIVWANKGYIVWVAEEKRDWCPDCVSKIEVKKKEVDRSDSGSGPPNAKETDVNVDGVSVQARKESNILWKLIPDKGEGESGNLNDSHGGSDIEQSNRFFHRDGENANDFFIVGNKAQNIL</sequence>
<evidence type="ECO:0000313" key="2">
    <source>
        <dbReference type="EMBL" id="KAF5772153.1"/>
    </source>
</evidence>
<proteinExistence type="predicted"/>
<gene>
    <name evidence="2" type="ORF">HanXRQr2_Chr13g0573471</name>
</gene>
<comment type="caution">
    <text evidence="2">The sequence shown here is derived from an EMBL/GenBank/DDBJ whole genome shotgun (WGS) entry which is preliminary data.</text>
</comment>
<accession>A0A9K3HAV2</accession>
<dbReference type="AlphaFoldDB" id="A0A9K3HAV2"/>
<reference evidence="2" key="2">
    <citation type="submission" date="2020-06" db="EMBL/GenBank/DDBJ databases">
        <title>Helianthus annuus Genome sequencing and assembly Release 2.</title>
        <authorList>
            <person name="Gouzy J."/>
            <person name="Langlade N."/>
            <person name="Munos S."/>
        </authorList>
    </citation>
    <scope>NUCLEOTIDE SEQUENCE</scope>
    <source>
        <tissue evidence="2">Leaves</tissue>
    </source>
</reference>
<reference evidence="2" key="1">
    <citation type="journal article" date="2017" name="Nature">
        <title>The sunflower genome provides insights into oil metabolism, flowering and Asterid evolution.</title>
        <authorList>
            <person name="Badouin H."/>
            <person name="Gouzy J."/>
            <person name="Grassa C.J."/>
            <person name="Murat F."/>
            <person name="Staton S.E."/>
            <person name="Cottret L."/>
            <person name="Lelandais-Briere C."/>
            <person name="Owens G.L."/>
            <person name="Carrere S."/>
            <person name="Mayjonade B."/>
            <person name="Legrand L."/>
            <person name="Gill N."/>
            <person name="Kane N.C."/>
            <person name="Bowers J.E."/>
            <person name="Hubner S."/>
            <person name="Bellec A."/>
            <person name="Berard A."/>
            <person name="Berges H."/>
            <person name="Blanchet N."/>
            <person name="Boniface M.C."/>
            <person name="Brunel D."/>
            <person name="Catrice O."/>
            <person name="Chaidir N."/>
            <person name="Claudel C."/>
            <person name="Donnadieu C."/>
            <person name="Faraut T."/>
            <person name="Fievet G."/>
            <person name="Helmstetter N."/>
            <person name="King M."/>
            <person name="Knapp S.J."/>
            <person name="Lai Z."/>
            <person name="Le Paslier M.C."/>
            <person name="Lippi Y."/>
            <person name="Lorenzon L."/>
            <person name="Mandel J.R."/>
            <person name="Marage G."/>
            <person name="Marchand G."/>
            <person name="Marquand E."/>
            <person name="Bret-Mestries E."/>
            <person name="Morien E."/>
            <person name="Nambeesan S."/>
            <person name="Nguyen T."/>
            <person name="Pegot-Espagnet P."/>
            <person name="Pouilly N."/>
            <person name="Raftis F."/>
            <person name="Sallet E."/>
            <person name="Schiex T."/>
            <person name="Thomas J."/>
            <person name="Vandecasteele C."/>
            <person name="Vares D."/>
            <person name="Vear F."/>
            <person name="Vautrin S."/>
            <person name="Crespi M."/>
            <person name="Mangin B."/>
            <person name="Burke J.M."/>
            <person name="Salse J."/>
            <person name="Munos S."/>
            <person name="Vincourt P."/>
            <person name="Rieseberg L.H."/>
            <person name="Langlade N.B."/>
        </authorList>
    </citation>
    <scope>NUCLEOTIDE SEQUENCE</scope>
    <source>
        <tissue evidence="2">Leaves</tissue>
    </source>
</reference>
<feature type="region of interest" description="Disordered" evidence="1">
    <location>
        <begin position="273"/>
        <end position="294"/>
    </location>
</feature>
<organism evidence="2 3">
    <name type="scientific">Helianthus annuus</name>
    <name type="common">Common sunflower</name>
    <dbReference type="NCBI Taxonomy" id="4232"/>
    <lineage>
        <taxon>Eukaryota</taxon>
        <taxon>Viridiplantae</taxon>
        <taxon>Streptophyta</taxon>
        <taxon>Embryophyta</taxon>
        <taxon>Tracheophyta</taxon>
        <taxon>Spermatophyta</taxon>
        <taxon>Magnoliopsida</taxon>
        <taxon>eudicotyledons</taxon>
        <taxon>Gunneridae</taxon>
        <taxon>Pentapetalae</taxon>
        <taxon>asterids</taxon>
        <taxon>campanulids</taxon>
        <taxon>Asterales</taxon>
        <taxon>Asteraceae</taxon>
        <taxon>Asteroideae</taxon>
        <taxon>Heliantheae alliance</taxon>
        <taxon>Heliantheae</taxon>
        <taxon>Helianthus</taxon>
    </lineage>
</organism>
<dbReference type="PANTHER" id="PTHR34427">
    <property type="entry name" value="DUF4283 DOMAIN PROTEIN"/>
    <property type="match status" value="1"/>
</dbReference>
<dbReference type="PANTHER" id="PTHR34427:SF5">
    <property type="entry name" value="DUF4283 DOMAIN-CONTAINING PROTEIN"/>
    <property type="match status" value="1"/>
</dbReference>
<evidence type="ECO:0000313" key="3">
    <source>
        <dbReference type="Proteomes" id="UP000215914"/>
    </source>
</evidence>
<name>A0A9K3HAV2_HELAN</name>
<dbReference type="EMBL" id="MNCJ02000328">
    <property type="protein sequence ID" value="KAF5772153.1"/>
    <property type="molecule type" value="Genomic_DNA"/>
</dbReference>